<dbReference type="Proteomes" id="UP000194546">
    <property type="component" value="Unassembled WGS sequence"/>
</dbReference>
<sequence>MASLAGDAGSEDEADDMASPFCPSRAILNRAAGHFIKANKAGRLRRTARGCGVVSSGRGALHRRWMGGGNGVTGMAGQPV</sequence>
<protein>
    <submittedName>
        <fullName evidence="2">Uncharacterized protein</fullName>
    </submittedName>
</protein>
<dbReference type="EMBL" id="NBTY01000197">
    <property type="protein sequence ID" value="OTP67320.1"/>
    <property type="molecule type" value="Genomic_DNA"/>
</dbReference>
<evidence type="ECO:0000313" key="2">
    <source>
        <dbReference type="EMBL" id="OTP67320.1"/>
    </source>
</evidence>
<evidence type="ECO:0000313" key="4">
    <source>
        <dbReference type="Proteomes" id="UP000194546"/>
    </source>
</evidence>
<gene>
    <name evidence="2" type="ORF">PAMC26510_31625</name>
    <name evidence="3" type="ORF">PAMC26577_27535</name>
</gene>
<reference evidence="3 5" key="2">
    <citation type="submission" date="2017-03" db="EMBL/GenBank/DDBJ databases">
        <title>Genome analysis of strain PAMC 26577.</title>
        <authorList>
            <person name="Oh H.-M."/>
            <person name="Yang J.-A."/>
        </authorList>
    </citation>
    <scope>NUCLEOTIDE SEQUENCE [LARGE SCALE GENOMIC DNA]</scope>
    <source>
        <strain evidence="3 5">PAMC 26577</strain>
    </source>
</reference>
<feature type="region of interest" description="Disordered" evidence="1">
    <location>
        <begin position="1"/>
        <end position="20"/>
    </location>
</feature>
<name>A0A242M897_CABSO</name>
<accession>A0A242M897</accession>
<reference evidence="2 4" key="1">
    <citation type="submission" date="2017-03" db="EMBL/GenBank/DDBJ databases">
        <title>Genome analysis of strain PAMC 26510.</title>
        <authorList>
            <person name="Oh H.-M."/>
            <person name="Yang J.-A."/>
        </authorList>
    </citation>
    <scope>NUCLEOTIDE SEQUENCE [LARGE SCALE GENOMIC DNA]</scope>
    <source>
        <strain evidence="2 4">PAMC 26510</strain>
    </source>
</reference>
<proteinExistence type="predicted"/>
<evidence type="ECO:0000313" key="3">
    <source>
        <dbReference type="EMBL" id="OTP70066.1"/>
    </source>
</evidence>
<comment type="caution">
    <text evidence="2">The sequence shown here is derived from an EMBL/GenBank/DDBJ whole genome shotgun (WGS) entry which is preliminary data.</text>
</comment>
<dbReference type="AlphaFoldDB" id="A0A242M897"/>
<evidence type="ECO:0000313" key="5">
    <source>
        <dbReference type="Proteomes" id="UP000195221"/>
    </source>
</evidence>
<dbReference type="EMBL" id="NBTZ01000111">
    <property type="protein sequence ID" value="OTP70066.1"/>
    <property type="molecule type" value="Genomic_DNA"/>
</dbReference>
<organism evidence="2 4">
    <name type="scientific">Caballeronia sordidicola</name>
    <name type="common">Burkholderia sordidicola</name>
    <dbReference type="NCBI Taxonomy" id="196367"/>
    <lineage>
        <taxon>Bacteria</taxon>
        <taxon>Pseudomonadati</taxon>
        <taxon>Pseudomonadota</taxon>
        <taxon>Betaproteobacteria</taxon>
        <taxon>Burkholderiales</taxon>
        <taxon>Burkholderiaceae</taxon>
        <taxon>Caballeronia</taxon>
    </lineage>
</organism>
<dbReference type="Proteomes" id="UP000195221">
    <property type="component" value="Unassembled WGS sequence"/>
</dbReference>
<evidence type="ECO:0000256" key="1">
    <source>
        <dbReference type="SAM" id="MobiDB-lite"/>
    </source>
</evidence>